<reference evidence="11 12" key="1">
    <citation type="journal article" date="2014" name="Environ. Microbiol.">
        <title>Genomic signatures of obligate host dependence in the luminous bacterial symbiont of a vertebrate.</title>
        <authorList>
            <person name="Hendry T.A."/>
            <person name="de Wet J.R."/>
            <person name="Dunlap P.V."/>
        </authorList>
    </citation>
    <scope>NUCLEOTIDE SEQUENCE [LARGE SCALE GENOMIC DNA]</scope>
    <source>
        <strain evidence="11 12">Akat1</strain>
    </source>
</reference>
<dbReference type="InterPro" id="IPR001900">
    <property type="entry name" value="RNase_II/R"/>
</dbReference>
<dbReference type="Pfam" id="PF08206">
    <property type="entry name" value="OB_RNB"/>
    <property type="match status" value="1"/>
</dbReference>
<dbReference type="InterPro" id="IPR013223">
    <property type="entry name" value="RNase_B_OB_dom"/>
</dbReference>
<comment type="catalytic activity">
    <reaction evidence="1">
        <text>Exonucleolytic cleavage in the 3'- to 5'-direction to yield nucleoside 5'-phosphates.</text>
        <dbReference type="EC" id="3.1.13.1"/>
    </reaction>
</comment>
<dbReference type="AlphaFoldDB" id="S3E049"/>
<comment type="caution">
    <text evidence="11">The sequence shown here is derived from an EMBL/GenBank/DDBJ whole genome shotgun (WGS) entry which is preliminary data.</text>
</comment>
<dbReference type="GO" id="GO:0005829">
    <property type="term" value="C:cytosol"/>
    <property type="evidence" value="ECO:0007669"/>
    <property type="project" value="TreeGrafter"/>
</dbReference>
<evidence type="ECO:0000256" key="4">
    <source>
        <dbReference type="ARBA" id="ARBA00022490"/>
    </source>
</evidence>
<evidence type="ECO:0000256" key="5">
    <source>
        <dbReference type="ARBA" id="ARBA00022722"/>
    </source>
</evidence>
<dbReference type="EC" id="3.1.13.1" evidence="9"/>
<dbReference type="SUPFAM" id="SSF50249">
    <property type="entry name" value="Nucleic acid-binding proteins"/>
    <property type="match status" value="4"/>
</dbReference>
<dbReference type="PANTHER" id="PTHR23355:SF37">
    <property type="entry name" value="EXORIBONUCLEASE 2"/>
    <property type="match status" value="1"/>
</dbReference>
<evidence type="ECO:0000313" key="11">
    <source>
        <dbReference type="EMBL" id="EPE37586.1"/>
    </source>
</evidence>
<evidence type="ECO:0000256" key="7">
    <source>
        <dbReference type="ARBA" id="ARBA00022839"/>
    </source>
</evidence>
<keyword evidence="12" id="KW-1185">Reference proteome</keyword>
<keyword evidence="8" id="KW-0694">RNA-binding</keyword>
<evidence type="ECO:0000256" key="6">
    <source>
        <dbReference type="ARBA" id="ARBA00022801"/>
    </source>
</evidence>
<dbReference type="Proteomes" id="UP000053688">
    <property type="component" value="Unassembled WGS sequence"/>
</dbReference>
<evidence type="ECO:0000256" key="9">
    <source>
        <dbReference type="NCBIfam" id="TIGR02062"/>
    </source>
</evidence>
<sequence>MFQDNPLLAQLKKKLKRDLPKKIGVVKSTGKTFGFLEVLDSKTNFFIPPFYMKKCLHGDKVIANIHLTAEEKQIAEPKKLLEKSVTYFIGHIKLSKGKFVFLPDHPKYKMKLIKAQLKKGLSFESFCNNDLVFAYLIHHPLKGDKDFLVEISRKIANAKIAHWLTILAKNNLCNSEPISANNNWKLKDDADLKRFDMTTIPFITIDSKSTKDIDDALYIKKSNNGDFELTIAISDPTAYLLPEDNLDTLARKRSFTIYLPGLDIPILPRDLSENVCSLIENQVRPALCCTVLITKDGFILEKTIDFFAANIRSHACLVYDYVSDWIETGQSTDWCPNKAISDILTALYELSQVRLNWRKKNAVVFPEYPDYRFSLNENDDSIVIHSDIRRSAHHLIEESMIIANICAGKILNAKFSLGLFNIHAGFKQNKLYYITRFLNKKSTFPANSSELSTLNGFIALRHWLNNQDTNYFDYFIRKFQVHSKLNFLPSPHYAMGLDIYATWTSPIRKYSDMINHRMLKAYILDKKPVQIPDESLCKELNLSRKHHRIANRNVLDWLYGNALSQAPKNKIQFTAEIFDASCSGMRIRLLENGAIAFIPILFFGSKEDIKYSADSGSFFFNEKLIYQLGDKFKVVLVEVNQFNLIAKPI</sequence>
<name>S3E049_9GAMM</name>
<keyword evidence="5" id="KW-0540">Nuclease</keyword>
<dbReference type="EMBL" id="AMSD01000001">
    <property type="protein sequence ID" value="EPE37586.1"/>
    <property type="molecule type" value="Genomic_DNA"/>
</dbReference>
<dbReference type="PROSITE" id="PS01175">
    <property type="entry name" value="RIBONUCLEASE_II"/>
    <property type="match status" value="1"/>
</dbReference>
<dbReference type="GO" id="GO:0006402">
    <property type="term" value="P:mRNA catabolic process"/>
    <property type="evidence" value="ECO:0007669"/>
    <property type="project" value="TreeGrafter"/>
</dbReference>
<dbReference type="NCBIfam" id="TIGR02062">
    <property type="entry name" value="RNase_B"/>
    <property type="match status" value="1"/>
</dbReference>
<dbReference type="GO" id="GO:0008859">
    <property type="term" value="F:exoribonuclease II activity"/>
    <property type="evidence" value="ECO:0007669"/>
    <property type="project" value="UniProtKB-UniRule"/>
</dbReference>
<proteinExistence type="inferred from homology"/>
<keyword evidence="4" id="KW-0963">Cytoplasm</keyword>
<dbReference type="InterPro" id="IPR050180">
    <property type="entry name" value="RNR_Ribonuclease"/>
</dbReference>
<dbReference type="InterPro" id="IPR004476">
    <property type="entry name" value="RNase_II/RNase_R"/>
</dbReference>
<dbReference type="InterPro" id="IPR012340">
    <property type="entry name" value="NA-bd_OB-fold"/>
</dbReference>
<evidence type="ECO:0000256" key="2">
    <source>
        <dbReference type="ARBA" id="ARBA00004496"/>
    </source>
</evidence>
<keyword evidence="6" id="KW-0378">Hydrolase</keyword>
<dbReference type="NCBIfam" id="TIGR00358">
    <property type="entry name" value="3_prime_RNase"/>
    <property type="match status" value="1"/>
</dbReference>
<dbReference type="NCBIfam" id="NF003455">
    <property type="entry name" value="PRK05054.1"/>
    <property type="match status" value="1"/>
</dbReference>
<accession>S3E049</accession>
<feature type="domain" description="RNB" evidence="10">
    <location>
        <begin position="194"/>
        <end position="525"/>
    </location>
</feature>
<dbReference type="SMART" id="SM00955">
    <property type="entry name" value="RNB"/>
    <property type="match status" value="1"/>
</dbReference>
<dbReference type="InterPro" id="IPR022966">
    <property type="entry name" value="RNase_II/R_CS"/>
</dbReference>
<dbReference type="InterPro" id="IPR011804">
    <property type="entry name" value="RNase_II"/>
</dbReference>
<dbReference type="Gene3D" id="2.40.50.640">
    <property type="match status" value="1"/>
</dbReference>
<dbReference type="PANTHER" id="PTHR23355">
    <property type="entry name" value="RIBONUCLEASE"/>
    <property type="match status" value="1"/>
</dbReference>
<dbReference type="STRING" id="28176.CF66_2406"/>
<dbReference type="GO" id="GO:0003723">
    <property type="term" value="F:RNA binding"/>
    <property type="evidence" value="ECO:0007669"/>
    <property type="project" value="UniProtKB-KW"/>
</dbReference>
<evidence type="ECO:0000256" key="8">
    <source>
        <dbReference type="ARBA" id="ARBA00022884"/>
    </source>
</evidence>
<evidence type="ECO:0000259" key="10">
    <source>
        <dbReference type="SMART" id="SM00955"/>
    </source>
</evidence>
<dbReference type="PATRIC" id="fig|1236703.3.peg.22"/>
<organism evidence="11 12">
    <name type="scientific">Candidatus Photodesmus katoptron Akat1</name>
    <dbReference type="NCBI Taxonomy" id="1236703"/>
    <lineage>
        <taxon>Bacteria</taxon>
        <taxon>Pseudomonadati</taxon>
        <taxon>Pseudomonadota</taxon>
        <taxon>Gammaproteobacteria</taxon>
        <taxon>Vibrionales</taxon>
        <taxon>Vibrionaceae</taxon>
        <taxon>Candidatus Photodesmus</taxon>
    </lineage>
</organism>
<keyword evidence="7" id="KW-0269">Exonuclease</keyword>
<protein>
    <recommendedName>
        <fullName evidence="9">Exoribonuclease II</fullName>
        <ecNumber evidence="9">3.1.13.1</ecNumber>
    </recommendedName>
</protein>
<dbReference type="Gene3D" id="2.40.50.140">
    <property type="entry name" value="Nucleic acid-binding proteins"/>
    <property type="match status" value="2"/>
</dbReference>
<gene>
    <name evidence="11" type="ORF">O1U_0040</name>
</gene>
<dbReference type="RefSeq" id="WP_016503384.1">
    <property type="nucleotide sequence ID" value="NZ_AMSD01000001.1"/>
</dbReference>
<evidence type="ECO:0000256" key="3">
    <source>
        <dbReference type="ARBA" id="ARBA00009925"/>
    </source>
</evidence>
<evidence type="ECO:0000256" key="1">
    <source>
        <dbReference type="ARBA" id="ARBA00001849"/>
    </source>
</evidence>
<comment type="subcellular location">
    <subcellularLocation>
        <location evidence="2">Cytoplasm</location>
    </subcellularLocation>
</comment>
<evidence type="ECO:0000313" key="12">
    <source>
        <dbReference type="Proteomes" id="UP000053688"/>
    </source>
</evidence>
<dbReference type="Pfam" id="PF00773">
    <property type="entry name" value="RNB"/>
    <property type="match status" value="1"/>
</dbReference>
<dbReference type="eggNOG" id="COG4776">
    <property type="taxonomic scope" value="Bacteria"/>
</dbReference>
<comment type="similarity">
    <text evidence="3">Belongs to the RNR ribonuclease family. RNase II subfamily.</text>
</comment>